<name>A0AB39UVV5_9GAMM</name>
<feature type="transmembrane region" description="Helical" evidence="6">
    <location>
        <begin position="65"/>
        <end position="88"/>
    </location>
</feature>
<dbReference type="GO" id="GO:0016020">
    <property type="term" value="C:membrane"/>
    <property type="evidence" value="ECO:0007669"/>
    <property type="project" value="UniProtKB-SubCell"/>
</dbReference>
<proteinExistence type="inferred from homology"/>
<evidence type="ECO:0000313" key="7">
    <source>
        <dbReference type="EMBL" id="XDT72111.1"/>
    </source>
</evidence>
<dbReference type="PANTHER" id="PTHR21716:SF64">
    <property type="entry name" value="AI-2 TRANSPORT PROTEIN TQSA"/>
    <property type="match status" value="1"/>
</dbReference>
<feature type="transmembrane region" description="Helical" evidence="6">
    <location>
        <begin position="201"/>
        <end position="224"/>
    </location>
</feature>
<dbReference type="Pfam" id="PF01594">
    <property type="entry name" value="AI-2E_transport"/>
    <property type="match status" value="1"/>
</dbReference>
<feature type="transmembrane region" description="Helical" evidence="6">
    <location>
        <begin position="33"/>
        <end position="53"/>
    </location>
</feature>
<keyword evidence="5 6" id="KW-0472">Membrane</keyword>
<feature type="transmembrane region" description="Helical" evidence="6">
    <location>
        <begin position="290"/>
        <end position="312"/>
    </location>
</feature>
<accession>A0AB39UVV5</accession>
<dbReference type="KEGG" id="tcd:AAIA72_15125"/>
<reference evidence="7" key="1">
    <citation type="submission" date="2024-05" db="EMBL/GenBank/DDBJ databases">
        <title>Genome sequencing of novel strain.</title>
        <authorList>
            <person name="Ganbat D."/>
            <person name="Ganbat S."/>
            <person name="Lee S.-J."/>
        </authorList>
    </citation>
    <scope>NUCLEOTIDE SEQUENCE</scope>
    <source>
        <strain evidence="7">SMD15-11</strain>
    </source>
</reference>
<dbReference type="GO" id="GO:0055085">
    <property type="term" value="P:transmembrane transport"/>
    <property type="evidence" value="ECO:0007669"/>
    <property type="project" value="TreeGrafter"/>
</dbReference>
<protein>
    <submittedName>
        <fullName evidence="7">AI-2E family transporter</fullName>
    </submittedName>
</protein>
<feature type="transmembrane region" description="Helical" evidence="6">
    <location>
        <begin position="7"/>
        <end position="27"/>
    </location>
</feature>
<gene>
    <name evidence="7" type="ORF">AAIA72_15125</name>
</gene>
<evidence type="ECO:0000256" key="6">
    <source>
        <dbReference type="SAM" id="Phobius"/>
    </source>
</evidence>
<organism evidence="7">
    <name type="scientific">Thermohahella caldifontis</name>
    <dbReference type="NCBI Taxonomy" id="3142973"/>
    <lineage>
        <taxon>Bacteria</taxon>
        <taxon>Pseudomonadati</taxon>
        <taxon>Pseudomonadota</taxon>
        <taxon>Gammaproteobacteria</taxon>
        <taxon>Oceanospirillales</taxon>
        <taxon>Hahellaceae</taxon>
        <taxon>Thermohahella</taxon>
    </lineage>
</organism>
<evidence type="ECO:0000256" key="2">
    <source>
        <dbReference type="ARBA" id="ARBA00009773"/>
    </source>
</evidence>
<evidence type="ECO:0000256" key="5">
    <source>
        <dbReference type="ARBA" id="ARBA00023136"/>
    </source>
</evidence>
<evidence type="ECO:0000256" key="1">
    <source>
        <dbReference type="ARBA" id="ARBA00004141"/>
    </source>
</evidence>
<keyword evidence="4 6" id="KW-1133">Transmembrane helix</keyword>
<comment type="similarity">
    <text evidence="2">Belongs to the autoinducer-2 exporter (AI-2E) (TC 2.A.86) family.</text>
</comment>
<feature type="transmembrane region" description="Helical" evidence="6">
    <location>
        <begin position="140"/>
        <end position="163"/>
    </location>
</feature>
<dbReference type="InterPro" id="IPR002549">
    <property type="entry name" value="AI-2E-like"/>
</dbReference>
<dbReference type="PANTHER" id="PTHR21716">
    <property type="entry name" value="TRANSMEMBRANE PROTEIN"/>
    <property type="match status" value="1"/>
</dbReference>
<feature type="transmembrane region" description="Helical" evidence="6">
    <location>
        <begin position="260"/>
        <end position="278"/>
    </location>
</feature>
<sequence>MAEHGQFSPGARFIITLAAFVIVVMGIRQAESILSMLFLSAFFTILCTPPYVYLQRKGVPGWASLILVIIGVTLLQIAVVSVVVSSVADFKSQLPAYQERLQAVTRSLIDWLQAHGVPVSVSVMTSSFNPGAVLKSVVNMLGGLGALLSNTFLIILTVIFMLVEASTFPDKLHRAFEGRVDFGPMDTFIDRVKKYMSIKTLVSLATGVLILAWNAVLGVDYALLFGMLAFLLNFIPNIGSIIAAVPAVLLALIQLGPGHALAVAAGYVVVNVVMGNMVEPRYLGRGLGLSTLVVFLSLVFWGALLGPAGMLLSVPLTMMLKMALETSEDTRWLAVLLEPEHGSPATGQSPDKEGEPG</sequence>
<comment type="subcellular location">
    <subcellularLocation>
        <location evidence="1">Membrane</location>
        <topology evidence="1">Multi-pass membrane protein</topology>
    </subcellularLocation>
</comment>
<dbReference type="EMBL" id="CP154858">
    <property type="protein sequence ID" value="XDT72111.1"/>
    <property type="molecule type" value="Genomic_DNA"/>
</dbReference>
<evidence type="ECO:0000256" key="3">
    <source>
        <dbReference type="ARBA" id="ARBA00022692"/>
    </source>
</evidence>
<feature type="transmembrane region" description="Helical" evidence="6">
    <location>
        <begin position="230"/>
        <end position="253"/>
    </location>
</feature>
<dbReference type="RefSeq" id="WP_369601126.1">
    <property type="nucleotide sequence ID" value="NZ_CP154858.1"/>
</dbReference>
<keyword evidence="3 6" id="KW-0812">Transmembrane</keyword>
<dbReference type="AlphaFoldDB" id="A0AB39UVV5"/>
<evidence type="ECO:0000256" key="4">
    <source>
        <dbReference type="ARBA" id="ARBA00022989"/>
    </source>
</evidence>